<dbReference type="EMBL" id="SCEB01001044">
    <property type="protein sequence ID" value="RXM97537.1"/>
    <property type="molecule type" value="Genomic_DNA"/>
</dbReference>
<feature type="signal peptide" evidence="1">
    <location>
        <begin position="1"/>
        <end position="21"/>
    </location>
</feature>
<dbReference type="PANTHER" id="PTHR47620:SF1">
    <property type="entry name" value="GENE, 34066-RELATED"/>
    <property type="match status" value="1"/>
</dbReference>
<organism evidence="2 3">
    <name type="scientific">Acipenser ruthenus</name>
    <name type="common">Sterlet sturgeon</name>
    <dbReference type="NCBI Taxonomy" id="7906"/>
    <lineage>
        <taxon>Eukaryota</taxon>
        <taxon>Metazoa</taxon>
        <taxon>Chordata</taxon>
        <taxon>Craniata</taxon>
        <taxon>Vertebrata</taxon>
        <taxon>Euteleostomi</taxon>
        <taxon>Actinopterygii</taxon>
        <taxon>Chondrostei</taxon>
        <taxon>Acipenseriformes</taxon>
        <taxon>Acipenseridae</taxon>
        <taxon>Acipenser</taxon>
    </lineage>
</organism>
<proteinExistence type="predicted"/>
<keyword evidence="3" id="KW-1185">Reference proteome</keyword>
<dbReference type="Pfam" id="PF15846">
    <property type="entry name" value="DUF4720"/>
    <property type="match status" value="1"/>
</dbReference>
<dbReference type="InterPro" id="IPR031699">
    <property type="entry name" value="DUF4720"/>
</dbReference>
<reference evidence="2 3" key="1">
    <citation type="submission" date="2019-01" db="EMBL/GenBank/DDBJ databases">
        <title>Draft Genome and Complete Hox-Cluster Characterization of the Sterlet Sturgeon (Acipenser ruthenus).</title>
        <authorList>
            <person name="Wei Q."/>
        </authorList>
    </citation>
    <scope>NUCLEOTIDE SEQUENCE [LARGE SCALE GENOMIC DNA]</scope>
    <source>
        <strain evidence="2">WHYD16114868_AA</strain>
        <tissue evidence="2">Blood</tissue>
    </source>
</reference>
<gene>
    <name evidence="2" type="ORF">EOD39_14292</name>
</gene>
<sequence length="93" mass="10570">MKHAQFAVVLVTILLIACVTPEPDSGEEEWKSLGNPQNRNLFYNILQSYFNGRGINLVGMGRKDKLLGNLGGKISSNYDRYRQKLEDNDSFYV</sequence>
<dbReference type="AlphaFoldDB" id="A0A662YLU9"/>
<keyword evidence="1" id="KW-0732">Signal</keyword>
<accession>A0A662YLU9</accession>
<evidence type="ECO:0000313" key="2">
    <source>
        <dbReference type="EMBL" id="RXM97537.1"/>
    </source>
</evidence>
<dbReference type="Proteomes" id="UP000289886">
    <property type="component" value="Unassembled WGS sequence"/>
</dbReference>
<feature type="chain" id="PRO_5025001110" evidence="1">
    <location>
        <begin position="22"/>
        <end position="93"/>
    </location>
</feature>
<comment type="caution">
    <text evidence="2">The sequence shown here is derived from an EMBL/GenBank/DDBJ whole genome shotgun (WGS) entry which is preliminary data.</text>
</comment>
<evidence type="ECO:0000256" key="1">
    <source>
        <dbReference type="SAM" id="SignalP"/>
    </source>
</evidence>
<dbReference type="PANTHER" id="PTHR47620">
    <property type="entry name" value="CHROMOSOME 2 OPEN READING FRAME 66"/>
    <property type="match status" value="1"/>
</dbReference>
<name>A0A662YLU9_ACIRT</name>
<evidence type="ECO:0000313" key="3">
    <source>
        <dbReference type="Proteomes" id="UP000289886"/>
    </source>
</evidence>
<protein>
    <submittedName>
        <fullName evidence="2">Uncharacterized protein</fullName>
    </submittedName>
</protein>
<dbReference type="PROSITE" id="PS51257">
    <property type="entry name" value="PROKAR_LIPOPROTEIN"/>
    <property type="match status" value="1"/>
</dbReference>